<dbReference type="InterPro" id="IPR001173">
    <property type="entry name" value="Glyco_trans_2-like"/>
</dbReference>
<comment type="similarity">
    <text evidence="2">Belongs to the glycosyltransferase 2 family.</text>
</comment>
<dbReference type="PANTHER" id="PTHR43179">
    <property type="entry name" value="RHAMNOSYLTRANSFERASE WBBL"/>
    <property type="match status" value="1"/>
</dbReference>
<dbReference type="Proteomes" id="UP000292003">
    <property type="component" value="Unassembled WGS sequence"/>
</dbReference>
<reference evidence="7 8" key="1">
    <citation type="submission" date="2019-02" db="EMBL/GenBank/DDBJ databases">
        <title>Draft genome sequence of Amycolatopsis sp. 8-3EHSu isolated from roots of Suaeda maritima.</title>
        <authorList>
            <person name="Duangmal K."/>
            <person name="Chantavorakit T."/>
        </authorList>
    </citation>
    <scope>NUCLEOTIDE SEQUENCE [LARGE SCALE GENOMIC DNA]</scope>
    <source>
        <strain evidence="7 8">8-3EHSu</strain>
    </source>
</reference>
<dbReference type="Pfam" id="PF00535">
    <property type="entry name" value="Glycos_transf_2"/>
    <property type="match status" value="1"/>
</dbReference>
<evidence type="ECO:0000256" key="5">
    <source>
        <dbReference type="SAM" id="MobiDB-lite"/>
    </source>
</evidence>
<dbReference type="GO" id="GO:0016757">
    <property type="term" value="F:glycosyltransferase activity"/>
    <property type="evidence" value="ECO:0007669"/>
    <property type="project" value="UniProtKB-KW"/>
</dbReference>
<comment type="caution">
    <text evidence="7">The sequence shown here is derived from an EMBL/GenBank/DDBJ whole genome shotgun (WGS) entry which is preliminary data.</text>
</comment>
<accession>A0A4Q7J556</accession>
<protein>
    <submittedName>
        <fullName evidence="7">Glycosyltransferase</fullName>
    </submittedName>
</protein>
<dbReference type="AlphaFoldDB" id="A0A4Q7J556"/>
<gene>
    <name evidence="7" type="ORF">EWH70_17270</name>
</gene>
<evidence type="ECO:0000256" key="4">
    <source>
        <dbReference type="ARBA" id="ARBA00022679"/>
    </source>
</evidence>
<sequence>MTRYEDPAPPCQEPSGSRIPSIGGPPAGSAPRATVVVVTWRGAGHVERCLDALAAQDRPHRTLVVDNASDDGTAGLLAAHPSKPRVLRLPRNAGYAGGIAAALARIDTPLMAWLNDDAAPGPGWLATLEDALDARPDAAAVTSRLLRGTAVQSLGVRLTADGHGADRTEPAPETFGFCGGAVLLRTAALRAVGGVPADFFCYYEDTDTAWRLRLAGLDVLPAPGGSDVAHLHGASTRPGSPLFHRWNERNRLLMLLRCAPAAVAVRELARFAALTAVLPLRRDVPGAANFRLGLRARVLAEVALRLPATLRARRAIGGRAILRRGEVWRRWAGG</sequence>
<evidence type="ECO:0000313" key="7">
    <source>
        <dbReference type="EMBL" id="RZQ62711.1"/>
    </source>
</evidence>
<dbReference type="OrthoDB" id="9771846at2"/>
<dbReference type="SUPFAM" id="SSF53448">
    <property type="entry name" value="Nucleotide-diphospho-sugar transferases"/>
    <property type="match status" value="1"/>
</dbReference>
<keyword evidence="3" id="KW-0328">Glycosyltransferase</keyword>
<evidence type="ECO:0000256" key="2">
    <source>
        <dbReference type="ARBA" id="ARBA00006739"/>
    </source>
</evidence>
<feature type="domain" description="Glycosyltransferase 2-like" evidence="6">
    <location>
        <begin position="34"/>
        <end position="191"/>
    </location>
</feature>
<feature type="region of interest" description="Disordered" evidence="5">
    <location>
        <begin position="1"/>
        <end position="30"/>
    </location>
</feature>
<organism evidence="7 8">
    <name type="scientific">Amycolatopsis suaedae</name>
    <dbReference type="NCBI Taxonomy" id="2510978"/>
    <lineage>
        <taxon>Bacteria</taxon>
        <taxon>Bacillati</taxon>
        <taxon>Actinomycetota</taxon>
        <taxon>Actinomycetes</taxon>
        <taxon>Pseudonocardiales</taxon>
        <taxon>Pseudonocardiaceae</taxon>
        <taxon>Amycolatopsis</taxon>
    </lineage>
</organism>
<proteinExistence type="inferred from homology"/>
<keyword evidence="8" id="KW-1185">Reference proteome</keyword>
<dbReference type="PANTHER" id="PTHR43179:SF12">
    <property type="entry name" value="GALACTOFURANOSYLTRANSFERASE GLFT2"/>
    <property type="match status" value="1"/>
</dbReference>
<evidence type="ECO:0000259" key="6">
    <source>
        <dbReference type="Pfam" id="PF00535"/>
    </source>
</evidence>
<dbReference type="Gene3D" id="3.90.550.10">
    <property type="entry name" value="Spore Coat Polysaccharide Biosynthesis Protein SpsA, Chain A"/>
    <property type="match status" value="1"/>
</dbReference>
<evidence type="ECO:0000256" key="1">
    <source>
        <dbReference type="ARBA" id="ARBA00004776"/>
    </source>
</evidence>
<dbReference type="EMBL" id="SFCC01000008">
    <property type="protein sequence ID" value="RZQ62711.1"/>
    <property type="molecule type" value="Genomic_DNA"/>
</dbReference>
<evidence type="ECO:0000313" key="8">
    <source>
        <dbReference type="Proteomes" id="UP000292003"/>
    </source>
</evidence>
<dbReference type="InterPro" id="IPR029044">
    <property type="entry name" value="Nucleotide-diphossugar_trans"/>
</dbReference>
<name>A0A4Q7J556_9PSEU</name>
<keyword evidence="4 7" id="KW-0808">Transferase</keyword>
<feature type="compositionally biased region" description="Low complexity" evidence="5">
    <location>
        <begin position="14"/>
        <end position="30"/>
    </location>
</feature>
<evidence type="ECO:0000256" key="3">
    <source>
        <dbReference type="ARBA" id="ARBA00022676"/>
    </source>
</evidence>
<comment type="pathway">
    <text evidence="1">Cell wall biogenesis; cell wall polysaccharide biosynthesis.</text>
</comment>